<gene>
    <name evidence="1" type="ORF">CRENBAI_009374</name>
</gene>
<dbReference type="EMBL" id="JAHHUM010002776">
    <property type="protein sequence ID" value="KAK5600820.1"/>
    <property type="molecule type" value="Genomic_DNA"/>
</dbReference>
<protein>
    <submittedName>
        <fullName evidence="1">Uncharacterized protein</fullName>
    </submittedName>
</protein>
<keyword evidence="2" id="KW-1185">Reference proteome</keyword>
<organism evidence="1 2">
    <name type="scientific">Crenichthys baileyi</name>
    <name type="common">White River springfish</name>
    <dbReference type="NCBI Taxonomy" id="28760"/>
    <lineage>
        <taxon>Eukaryota</taxon>
        <taxon>Metazoa</taxon>
        <taxon>Chordata</taxon>
        <taxon>Craniata</taxon>
        <taxon>Vertebrata</taxon>
        <taxon>Euteleostomi</taxon>
        <taxon>Actinopterygii</taxon>
        <taxon>Neopterygii</taxon>
        <taxon>Teleostei</taxon>
        <taxon>Neoteleostei</taxon>
        <taxon>Acanthomorphata</taxon>
        <taxon>Ovalentaria</taxon>
        <taxon>Atherinomorphae</taxon>
        <taxon>Cyprinodontiformes</taxon>
        <taxon>Goodeidae</taxon>
        <taxon>Crenichthys</taxon>
    </lineage>
</organism>
<evidence type="ECO:0000313" key="2">
    <source>
        <dbReference type="Proteomes" id="UP001311232"/>
    </source>
</evidence>
<evidence type="ECO:0000313" key="1">
    <source>
        <dbReference type="EMBL" id="KAK5600820.1"/>
    </source>
</evidence>
<dbReference type="AlphaFoldDB" id="A0AAV9QYF6"/>
<proteinExistence type="predicted"/>
<comment type="caution">
    <text evidence="1">The sequence shown here is derived from an EMBL/GenBank/DDBJ whole genome shotgun (WGS) entry which is preliminary data.</text>
</comment>
<accession>A0AAV9QYF6</accession>
<sequence length="141" mass="15481">MISCVISDYDSGDLVLLGDRSSPFFLLFRSSGQVESALRTPPILLLSVAEVALPLPRLPPLRHPARLLQRILLRSSSHSPGFDVFFYSGHPTIFPASFISSMDSLQHPISSLTQLLWKFASNSAFPLLALPIFNPLLGPSH</sequence>
<reference evidence="1 2" key="1">
    <citation type="submission" date="2021-06" db="EMBL/GenBank/DDBJ databases">
        <authorList>
            <person name="Palmer J.M."/>
        </authorList>
    </citation>
    <scope>NUCLEOTIDE SEQUENCE [LARGE SCALE GENOMIC DNA]</scope>
    <source>
        <strain evidence="1 2">MEX-2019</strain>
        <tissue evidence="1">Muscle</tissue>
    </source>
</reference>
<name>A0AAV9QYF6_9TELE</name>
<dbReference type="Proteomes" id="UP001311232">
    <property type="component" value="Unassembled WGS sequence"/>
</dbReference>